<evidence type="ECO:0000256" key="1">
    <source>
        <dbReference type="SAM" id="SignalP"/>
    </source>
</evidence>
<keyword evidence="1" id="KW-0732">Signal</keyword>
<proteinExistence type="predicted"/>
<organism evidence="2 3">
    <name type="scientific">Aureobasidium melanogenum</name>
    <name type="common">Aureobasidium pullulans var. melanogenum</name>
    <dbReference type="NCBI Taxonomy" id="46634"/>
    <lineage>
        <taxon>Eukaryota</taxon>
        <taxon>Fungi</taxon>
        <taxon>Dikarya</taxon>
        <taxon>Ascomycota</taxon>
        <taxon>Pezizomycotina</taxon>
        <taxon>Dothideomycetes</taxon>
        <taxon>Dothideomycetidae</taxon>
        <taxon>Dothideales</taxon>
        <taxon>Saccotheciaceae</taxon>
        <taxon>Aureobasidium</taxon>
    </lineage>
</organism>
<evidence type="ECO:0000313" key="3">
    <source>
        <dbReference type="Proteomes" id="UP000779574"/>
    </source>
</evidence>
<protein>
    <submittedName>
        <fullName evidence="2">Uncharacterized protein</fullName>
    </submittedName>
</protein>
<feature type="non-terminal residue" evidence="2">
    <location>
        <position position="1"/>
    </location>
</feature>
<dbReference type="EMBL" id="JAHFXF010000747">
    <property type="protein sequence ID" value="KAG9683022.1"/>
    <property type="molecule type" value="Genomic_DNA"/>
</dbReference>
<reference evidence="2" key="1">
    <citation type="journal article" date="2021" name="J Fungi (Basel)">
        <title>Virulence traits and population genomics of the black yeast Aureobasidium melanogenum.</title>
        <authorList>
            <person name="Cernosa A."/>
            <person name="Sun X."/>
            <person name="Gostincar C."/>
            <person name="Fang C."/>
            <person name="Gunde-Cimerman N."/>
            <person name="Song Z."/>
        </authorList>
    </citation>
    <scope>NUCLEOTIDE SEQUENCE</scope>
    <source>
        <strain evidence="2">EXF-9911</strain>
    </source>
</reference>
<dbReference type="AlphaFoldDB" id="A0A9P8E982"/>
<gene>
    <name evidence="2" type="ORF">KCU76_g13400</name>
</gene>
<feature type="chain" id="PRO_5040288254" evidence="1">
    <location>
        <begin position="26"/>
        <end position="105"/>
    </location>
</feature>
<evidence type="ECO:0000313" key="2">
    <source>
        <dbReference type="EMBL" id="KAG9683022.1"/>
    </source>
</evidence>
<sequence>METAPTTSLLAFFTILLSSLQHINADMPNLQAYHKFILYDYGQISVRVFQRVQHLRRLRNGEISDERLEHQLVQSLWMLKVLENIWTNRANQFASGFICGLSWSS</sequence>
<feature type="signal peptide" evidence="1">
    <location>
        <begin position="1"/>
        <end position="25"/>
    </location>
</feature>
<reference evidence="2" key="2">
    <citation type="submission" date="2021-08" db="EMBL/GenBank/DDBJ databases">
        <authorList>
            <person name="Gostincar C."/>
            <person name="Sun X."/>
            <person name="Song Z."/>
            <person name="Gunde-Cimerman N."/>
        </authorList>
    </citation>
    <scope>NUCLEOTIDE SEQUENCE</scope>
    <source>
        <strain evidence="2">EXF-9911</strain>
    </source>
</reference>
<accession>A0A9P8E982</accession>
<name>A0A9P8E982_AURME</name>
<comment type="caution">
    <text evidence="2">The sequence shown here is derived from an EMBL/GenBank/DDBJ whole genome shotgun (WGS) entry which is preliminary data.</text>
</comment>
<dbReference type="Proteomes" id="UP000779574">
    <property type="component" value="Unassembled WGS sequence"/>
</dbReference>